<dbReference type="InterPro" id="IPR051791">
    <property type="entry name" value="Pra-immunoreactive"/>
</dbReference>
<dbReference type="AlphaFoldDB" id="A0A857GHJ8"/>
<evidence type="ECO:0000313" key="8">
    <source>
        <dbReference type="EMBL" id="QHD48738.1"/>
    </source>
</evidence>
<evidence type="ECO:0000256" key="4">
    <source>
        <dbReference type="ARBA" id="ARBA00022989"/>
    </source>
</evidence>
<evidence type="ECO:0000313" key="9">
    <source>
        <dbReference type="Proteomes" id="UP000463949"/>
    </source>
</evidence>
<dbReference type="InterPro" id="IPR010432">
    <property type="entry name" value="RDD"/>
</dbReference>
<comment type="subcellular location">
    <subcellularLocation>
        <location evidence="1">Cell membrane</location>
        <topology evidence="1">Multi-pass membrane protein</topology>
    </subcellularLocation>
</comment>
<evidence type="ECO:0000256" key="3">
    <source>
        <dbReference type="ARBA" id="ARBA00022692"/>
    </source>
</evidence>
<evidence type="ECO:0000256" key="1">
    <source>
        <dbReference type="ARBA" id="ARBA00004651"/>
    </source>
</evidence>
<dbReference type="PANTHER" id="PTHR36115:SF10">
    <property type="entry name" value="RDD DOMAIN-CONTAINING PROTEIN"/>
    <property type="match status" value="1"/>
</dbReference>
<accession>A0A857GHJ8</accession>
<evidence type="ECO:0000256" key="6">
    <source>
        <dbReference type="SAM" id="Phobius"/>
    </source>
</evidence>
<evidence type="ECO:0000256" key="5">
    <source>
        <dbReference type="ARBA" id="ARBA00023136"/>
    </source>
</evidence>
<organism evidence="8 9">
    <name type="scientific">Vreelandella aquamarina</name>
    <dbReference type="NCBI Taxonomy" id="77097"/>
    <lineage>
        <taxon>Bacteria</taxon>
        <taxon>Pseudomonadati</taxon>
        <taxon>Pseudomonadota</taxon>
        <taxon>Gammaproteobacteria</taxon>
        <taxon>Oceanospirillales</taxon>
        <taxon>Halomonadaceae</taxon>
        <taxon>Vreelandella</taxon>
    </lineage>
</organism>
<keyword evidence="2" id="KW-1003">Cell membrane</keyword>
<dbReference type="Pfam" id="PF06271">
    <property type="entry name" value="RDD"/>
    <property type="match status" value="1"/>
</dbReference>
<dbReference type="GO" id="GO:0005886">
    <property type="term" value="C:plasma membrane"/>
    <property type="evidence" value="ECO:0007669"/>
    <property type="project" value="UniProtKB-SubCell"/>
</dbReference>
<feature type="transmembrane region" description="Helical" evidence="6">
    <location>
        <begin position="76"/>
        <end position="97"/>
    </location>
</feature>
<protein>
    <submittedName>
        <fullName evidence="8">RDD family protein</fullName>
    </submittedName>
</protein>
<evidence type="ECO:0000259" key="7">
    <source>
        <dbReference type="Pfam" id="PF06271"/>
    </source>
</evidence>
<proteinExistence type="predicted"/>
<keyword evidence="5 6" id="KW-0472">Membrane</keyword>
<sequence>MAKRREDANQETRTVTTRRFTQLDDVWPAGLGRRLGAMLYDGFLVTAIWIAVTVAHLAFFRFVLGQPAEEIGTTAFDIWSLRLMLLFFVTLFFVYSWRRGGMTLGMQAWRLRVQTLDGHAITLKQSLIRCATAWLSLAAFGIGYWWVLFDGQRRSWPDIASKTETVVLPKK</sequence>
<dbReference type="KEGG" id="hmd:CTT34_03075"/>
<feature type="transmembrane region" description="Helical" evidence="6">
    <location>
        <begin position="43"/>
        <end position="64"/>
    </location>
</feature>
<feature type="transmembrane region" description="Helical" evidence="6">
    <location>
        <begin position="127"/>
        <end position="147"/>
    </location>
</feature>
<feature type="domain" description="RDD" evidence="7">
    <location>
        <begin position="28"/>
        <end position="161"/>
    </location>
</feature>
<keyword evidence="3 6" id="KW-0812">Transmembrane</keyword>
<dbReference type="EMBL" id="CP024621">
    <property type="protein sequence ID" value="QHD48738.1"/>
    <property type="molecule type" value="Genomic_DNA"/>
</dbReference>
<name>A0A857GHJ8_9GAMM</name>
<reference evidence="8 9" key="1">
    <citation type="submission" date="2017-10" db="EMBL/GenBank/DDBJ databases">
        <title>Coral associated bacteria.</title>
        <authorList>
            <person name="Wang X."/>
        </authorList>
    </citation>
    <scope>NUCLEOTIDE SEQUENCE [LARGE SCALE GENOMIC DNA]</scope>
    <source>
        <strain evidence="8 9">SCSIO 43005</strain>
    </source>
</reference>
<dbReference type="OrthoDB" id="9793824at2"/>
<evidence type="ECO:0000256" key="2">
    <source>
        <dbReference type="ARBA" id="ARBA00022475"/>
    </source>
</evidence>
<keyword evidence="4 6" id="KW-1133">Transmembrane helix</keyword>
<gene>
    <name evidence="8" type="ORF">CTT34_03075</name>
</gene>
<dbReference type="Proteomes" id="UP000463949">
    <property type="component" value="Chromosome"/>
</dbReference>
<dbReference type="PANTHER" id="PTHR36115">
    <property type="entry name" value="PROLINE-RICH ANTIGEN HOMOLOG-RELATED"/>
    <property type="match status" value="1"/>
</dbReference>